<sequence length="323" mass="33785">MKTAMNLKKLLTAAVAATTLTLSAAQAAPVYVATTAIVEHPALDAVRDGIKQTLMENGYTDQELKFTYESAQGNPAVAAQIARKLVGDAPDVIVGISTPSAQSLVSATRDIPVVFSAVTDPLSAKLVTNYEAPGANVTGLSDMTPVAQHLGLVREFLPNLKKLGVPYNPGEPNAVAIVALLKQEAAKMGIEIIEAPAPKSSDVMMATQKLIGEVEAIYCPTDNTILTALESVVKVGIDGKIPVFSGDTGSVERGAVAALGFNYHDIGRQTGAVVVRILKGEKAGDIPVRVAVGSDLYVNTGMAKRMGVEIPQSVLKRTTKVVQ</sequence>
<keyword evidence="1" id="KW-0732">Signal</keyword>
<evidence type="ECO:0000313" key="3">
    <source>
        <dbReference type="Proteomes" id="UP000629025"/>
    </source>
</evidence>
<dbReference type="Gene3D" id="3.40.50.2300">
    <property type="match status" value="2"/>
</dbReference>
<dbReference type="Proteomes" id="UP000629025">
    <property type="component" value="Unassembled WGS sequence"/>
</dbReference>
<name>A0ABQ1K4G7_9GAMM</name>
<dbReference type="InterPro" id="IPR007487">
    <property type="entry name" value="ABC_transpt-TYRBP-like"/>
</dbReference>
<dbReference type="RefSeq" id="WP_229680539.1">
    <property type="nucleotide sequence ID" value="NZ_BMIJ01000001.1"/>
</dbReference>
<dbReference type="InterPro" id="IPR028082">
    <property type="entry name" value="Peripla_BP_I"/>
</dbReference>
<comment type="caution">
    <text evidence="2">The sequence shown here is derived from an EMBL/GenBank/DDBJ whole genome shotgun (WGS) entry which is preliminary data.</text>
</comment>
<dbReference type="CDD" id="cd06325">
    <property type="entry name" value="PBP1_ABC_unchar_transporter"/>
    <property type="match status" value="1"/>
</dbReference>
<accession>A0ABQ1K4G7</accession>
<dbReference type="PANTHER" id="PTHR35271:SF1">
    <property type="entry name" value="ABC TRANSPORTER, SUBSTRATE-BINDING LIPOPROTEIN"/>
    <property type="match status" value="1"/>
</dbReference>
<dbReference type="Pfam" id="PF04392">
    <property type="entry name" value="ABC_sub_bind"/>
    <property type="match status" value="1"/>
</dbReference>
<feature type="chain" id="PRO_5046061900" evidence="1">
    <location>
        <begin position="28"/>
        <end position="323"/>
    </location>
</feature>
<proteinExistence type="predicted"/>
<evidence type="ECO:0000313" key="2">
    <source>
        <dbReference type="EMBL" id="GGB84049.1"/>
    </source>
</evidence>
<reference evidence="3" key="1">
    <citation type="journal article" date="2019" name="Int. J. Syst. Evol. Microbiol.">
        <title>The Global Catalogue of Microorganisms (GCM) 10K type strain sequencing project: providing services to taxonomists for standard genome sequencing and annotation.</title>
        <authorList>
            <consortium name="The Broad Institute Genomics Platform"/>
            <consortium name="The Broad Institute Genome Sequencing Center for Infectious Disease"/>
            <person name="Wu L."/>
            <person name="Ma J."/>
        </authorList>
    </citation>
    <scope>NUCLEOTIDE SEQUENCE [LARGE SCALE GENOMIC DNA]</scope>
    <source>
        <strain evidence="3">CGMCC 1.15341</strain>
    </source>
</reference>
<feature type="signal peptide" evidence="1">
    <location>
        <begin position="1"/>
        <end position="27"/>
    </location>
</feature>
<protein>
    <submittedName>
        <fullName evidence="2">ABC transporter substrate-binding protein</fullName>
    </submittedName>
</protein>
<dbReference type="PANTHER" id="PTHR35271">
    <property type="entry name" value="ABC TRANSPORTER, SUBSTRATE-BINDING LIPOPROTEIN-RELATED"/>
    <property type="match status" value="1"/>
</dbReference>
<gene>
    <name evidence="2" type="ORF">GCM10011352_07370</name>
</gene>
<dbReference type="SUPFAM" id="SSF53822">
    <property type="entry name" value="Periplasmic binding protein-like I"/>
    <property type="match status" value="1"/>
</dbReference>
<organism evidence="2 3">
    <name type="scientific">Marinobacterium zhoushanense</name>
    <dbReference type="NCBI Taxonomy" id="1679163"/>
    <lineage>
        <taxon>Bacteria</taxon>
        <taxon>Pseudomonadati</taxon>
        <taxon>Pseudomonadota</taxon>
        <taxon>Gammaproteobacteria</taxon>
        <taxon>Oceanospirillales</taxon>
        <taxon>Oceanospirillaceae</taxon>
        <taxon>Marinobacterium</taxon>
    </lineage>
</organism>
<dbReference type="EMBL" id="BMIJ01000001">
    <property type="protein sequence ID" value="GGB84049.1"/>
    <property type="molecule type" value="Genomic_DNA"/>
</dbReference>
<evidence type="ECO:0000256" key="1">
    <source>
        <dbReference type="SAM" id="SignalP"/>
    </source>
</evidence>
<keyword evidence="3" id="KW-1185">Reference proteome</keyword>